<dbReference type="AlphaFoldDB" id="K0S3K6"/>
<sequence length="267" mass="28879">MPVHLSQCEPTPSTLLVTPPSPRVERRAPATYLRAERRNASNPPSSRPIFESNARTPATYLRVKSQTATSNLAPPSSSYFKSLSQTPERHLLSSEQAIQGLVGVFESNDGRPATYRRVECQNASNLSSSQTPEREQPSSTEFILLQVLESNAGTPPTFQRATYLSSSHLHLADKVSINFGEKNGEICNEELADNARDGGGLRVAPCASDRTARGESTKPGPTGTDPTNNLPQPNEHLQQPPFGAVIGESSLPTEAFLITPSPPFFSI</sequence>
<accession>K0S3K6</accession>
<feature type="region of interest" description="Disordered" evidence="1">
    <location>
        <begin position="1"/>
        <end position="54"/>
    </location>
</feature>
<proteinExistence type="predicted"/>
<reference evidence="2 3" key="1">
    <citation type="journal article" date="2012" name="Genome Biol.">
        <title>Genome and low-iron response of an oceanic diatom adapted to chronic iron limitation.</title>
        <authorList>
            <person name="Lommer M."/>
            <person name="Specht M."/>
            <person name="Roy A.S."/>
            <person name="Kraemer L."/>
            <person name="Andreson R."/>
            <person name="Gutowska M.A."/>
            <person name="Wolf J."/>
            <person name="Bergner S.V."/>
            <person name="Schilhabel M.B."/>
            <person name="Klostermeier U.C."/>
            <person name="Beiko R.G."/>
            <person name="Rosenstiel P."/>
            <person name="Hippler M."/>
            <person name="Laroche J."/>
        </authorList>
    </citation>
    <scope>NUCLEOTIDE SEQUENCE [LARGE SCALE GENOMIC DNA]</scope>
    <source>
        <strain evidence="2 3">CCMP1005</strain>
    </source>
</reference>
<feature type="region of interest" description="Disordered" evidence="1">
    <location>
        <begin position="205"/>
        <end position="246"/>
    </location>
</feature>
<feature type="non-terminal residue" evidence="2">
    <location>
        <position position="267"/>
    </location>
</feature>
<evidence type="ECO:0000313" key="3">
    <source>
        <dbReference type="Proteomes" id="UP000266841"/>
    </source>
</evidence>
<comment type="caution">
    <text evidence="2">The sequence shown here is derived from an EMBL/GenBank/DDBJ whole genome shotgun (WGS) entry which is preliminary data.</text>
</comment>
<keyword evidence="3" id="KW-1185">Reference proteome</keyword>
<dbReference type="EMBL" id="AGNL01022260">
    <property type="protein sequence ID" value="EJK59810.1"/>
    <property type="molecule type" value="Genomic_DNA"/>
</dbReference>
<feature type="compositionally biased region" description="Polar residues" evidence="1">
    <location>
        <begin position="224"/>
        <end position="237"/>
    </location>
</feature>
<protein>
    <submittedName>
        <fullName evidence="2">Uncharacterized protein</fullName>
    </submittedName>
</protein>
<name>K0S3K6_THAOC</name>
<gene>
    <name evidence="2" type="ORF">THAOC_19924</name>
</gene>
<evidence type="ECO:0000313" key="2">
    <source>
        <dbReference type="EMBL" id="EJK59810.1"/>
    </source>
</evidence>
<feature type="compositionally biased region" description="Basic and acidic residues" evidence="1">
    <location>
        <begin position="23"/>
        <end position="39"/>
    </location>
</feature>
<evidence type="ECO:0000256" key="1">
    <source>
        <dbReference type="SAM" id="MobiDB-lite"/>
    </source>
</evidence>
<dbReference type="Proteomes" id="UP000266841">
    <property type="component" value="Unassembled WGS sequence"/>
</dbReference>
<organism evidence="2 3">
    <name type="scientific">Thalassiosira oceanica</name>
    <name type="common">Marine diatom</name>
    <dbReference type="NCBI Taxonomy" id="159749"/>
    <lineage>
        <taxon>Eukaryota</taxon>
        <taxon>Sar</taxon>
        <taxon>Stramenopiles</taxon>
        <taxon>Ochrophyta</taxon>
        <taxon>Bacillariophyta</taxon>
        <taxon>Coscinodiscophyceae</taxon>
        <taxon>Thalassiosirophycidae</taxon>
        <taxon>Thalassiosirales</taxon>
        <taxon>Thalassiosiraceae</taxon>
        <taxon>Thalassiosira</taxon>
    </lineage>
</organism>